<accession>X1IWS9</accession>
<gene>
    <name evidence="1" type="ORF">S03H2_63700</name>
</gene>
<name>X1IWS9_9ZZZZ</name>
<feature type="non-terminal residue" evidence="1">
    <location>
        <position position="1"/>
    </location>
</feature>
<evidence type="ECO:0000313" key="1">
    <source>
        <dbReference type="EMBL" id="GAH86916.1"/>
    </source>
</evidence>
<sequence>VSLHIAKMMLPDIDYWAQKSTQQLVQKQEYVKSSFYSVTIDNDRDCYADSQINYEKTDVNVYYDISEYKKTIIAAKHQDIITYSVEYFAKSISSLFTGSRDDPIFNDQLNETHLDSSDYSSCNLYTQMNAAVLNATYRKFSEYTLSSYTDTLERSTLTIIDWNEGEIEEQRIYTDDFENGEIENADDFFSSLSAEHSVTDIDTGQEVTVDFDSEFPYTHPANM</sequence>
<dbReference type="AlphaFoldDB" id="X1IWS9"/>
<reference evidence="1" key="1">
    <citation type="journal article" date="2014" name="Front. Microbiol.">
        <title>High frequency of phylogenetically diverse reductive dehalogenase-homologous genes in deep subseafloor sedimentary metagenomes.</title>
        <authorList>
            <person name="Kawai M."/>
            <person name="Futagami T."/>
            <person name="Toyoda A."/>
            <person name="Takaki Y."/>
            <person name="Nishi S."/>
            <person name="Hori S."/>
            <person name="Arai W."/>
            <person name="Tsubouchi T."/>
            <person name="Morono Y."/>
            <person name="Uchiyama I."/>
            <person name="Ito T."/>
            <person name="Fujiyama A."/>
            <person name="Inagaki F."/>
            <person name="Takami H."/>
        </authorList>
    </citation>
    <scope>NUCLEOTIDE SEQUENCE</scope>
    <source>
        <strain evidence="1">Expedition CK06-06</strain>
    </source>
</reference>
<comment type="caution">
    <text evidence="1">The sequence shown here is derived from an EMBL/GenBank/DDBJ whole genome shotgun (WGS) entry which is preliminary data.</text>
</comment>
<proteinExistence type="predicted"/>
<dbReference type="EMBL" id="BARU01041297">
    <property type="protein sequence ID" value="GAH86916.1"/>
    <property type="molecule type" value="Genomic_DNA"/>
</dbReference>
<organism evidence="1">
    <name type="scientific">marine sediment metagenome</name>
    <dbReference type="NCBI Taxonomy" id="412755"/>
    <lineage>
        <taxon>unclassified sequences</taxon>
        <taxon>metagenomes</taxon>
        <taxon>ecological metagenomes</taxon>
    </lineage>
</organism>
<protein>
    <submittedName>
        <fullName evidence="1">Uncharacterized protein</fullName>
    </submittedName>
</protein>
<feature type="non-terminal residue" evidence="1">
    <location>
        <position position="223"/>
    </location>
</feature>